<organism evidence="1 2">
    <name type="scientific">Aaosphaeria arxii CBS 175.79</name>
    <dbReference type="NCBI Taxonomy" id="1450172"/>
    <lineage>
        <taxon>Eukaryota</taxon>
        <taxon>Fungi</taxon>
        <taxon>Dikarya</taxon>
        <taxon>Ascomycota</taxon>
        <taxon>Pezizomycotina</taxon>
        <taxon>Dothideomycetes</taxon>
        <taxon>Pleosporomycetidae</taxon>
        <taxon>Pleosporales</taxon>
        <taxon>Pleosporales incertae sedis</taxon>
        <taxon>Aaosphaeria</taxon>
    </lineage>
</organism>
<dbReference type="PANTHER" id="PTHR38790:SF4">
    <property type="entry name" value="2EXR DOMAIN-CONTAINING PROTEIN"/>
    <property type="match status" value="1"/>
</dbReference>
<protein>
    <submittedName>
        <fullName evidence="1">Uncharacterized protein</fullName>
    </submittedName>
</protein>
<reference evidence="1" key="1">
    <citation type="journal article" date="2020" name="Stud. Mycol.">
        <title>101 Dothideomycetes genomes: a test case for predicting lifestyles and emergence of pathogens.</title>
        <authorList>
            <person name="Haridas S."/>
            <person name="Albert R."/>
            <person name="Binder M."/>
            <person name="Bloem J."/>
            <person name="Labutti K."/>
            <person name="Salamov A."/>
            <person name="Andreopoulos B."/>
            <person name="Baker S."/>
            <person name="Barry K."/>
            <person name="Bills G."/>
            <person name="Bluhm B."/>
            <person name="Cannon C."/>
            <person name="Castanera R."/>
            <person name="Culley D."/>
            <person name="Daum C."/>
            <person name="Ezra D."/>
            <person name="Gonzalez J."/>
            <person name="Henrissat B."/>
            <person name="Kuo A."/>
            <person name="Liang C."/>
            <person name="Lipzen A."/>
            <person name="Lutzoni F."/>
            <person name="Magnuson J."/>
            <person name="Mondo S."/>
            <person name="Nolan M."/>
            <person name="Ohm R."/>
            <person name="Pangilinan J."/>
            <person name="Park H.-J."/>
            <person name="Ramirez L."/>
            <person name="Alfaro M."/>
            <person name="Sun H."/>
            <person name="Tritt A."/>
            <person name="Yoshinaga Y."/>
            <person name="Zwiers L.-H."/>
            <person name="Turgeon B."/>
            <person name="Goodwin S."/>
            <person name="Spatafora J."/>
            <person name="Crous P."/>
            <person name="Grigoriev I."/>
        </authorList>
    </citation>
    <scope>NUCLEOTIDE SEQUENCE</scope>
    <source>
        <strain evidence="1">CBS 175.79</strain>
    </source>
</reference>
<dbReference type="AlphaFoldDB" id="A0A6A5XKM1"/>
<dbReference type="Proteomes" id="UP000799778">
    <property type="component" value="Unassembled WGS sequence"/>
</dbReference>
<dbReference type="RefSeq" id="XP_033381765.1">
    <property type="nucleotide sequence ID" value="XM_033533270.1"/>
</dbReference>
<keyword evidence="2" id="KW-1185">Reference proteome</keyword>
<evidence type="ECO:0000313" key="1">
    <source>
        <dbReference type="EMBL" id="KAF2013426.1"/>
    </source>
</evidence>
<accession>A0A6A5XKM1</accession>
<dbReference type="EMBL" id="ML978071">
    <property type="protein sequence ID" value="KAF2013426.1"/>
    <property type="molecule type" value="Genomic_DNA"/>
</dbReference>
<gene>
    <name evidence="1" type="ORF">BU24DRAFT_483170</name>
</gene>
<dbReference type="GeneID" id="54290667"/>
<dbReference type="OrthoDB" id="5413827at2759"/>
<proteinExistence type="predicted"/>
<sequence>MIPWITNLLSSRNSRVTNPQSLLHRANGGRVEKIHRRRQRKLPRRSSGLLDVSHQGLYTDIIEQNGRSPLLSLPAEIRNTIFAYALSDNIFRWDAHEKRHFIEGTGRNLFALLRTCRQIYAETAPIPFRGNTFEFCFDSFMEGHWQKLFKIWHLITSVHLVCPMIGLVYNPMWHGNLYLLEIWKFLPSLTQVKFVIDYWFDGKPRRLKGWTRCWQGWIIDHFVRNEQFLRERITDKHSDLNITTEWRIGFLGDRDVDLAYSGALIRESIEFDQFLLEASKSKK</sequence>
<dbReference type="PANTHER" id="PTHR38790">
    <property type="entry name" value="2EXR DOMAIN-CONTAINING PROTEIN-RELATED"/>
    <property type="match status" value="1"/>
</dbReference>
<name>A0A6A5XKM1_9PLEO</name>
<evidence type="ECO:0000313" key="2">
    <source>
        <dbReference type="Proteomes" id="UP000799778"/>
    </source>
</evidence>